<dbReference type="Proteomes" id="UP001642540">
    <property type="component" value="Unassembled WGS sequence"/>
</dbReference>
<organism evidence="3 4">
    <name type="scientific">Orchesella dallaii</name>
    <dbReference type="NCBI Taxonomy" id="48710"/>
    <lineage>
        <taxon>Eukaryota</taxon>
        <taxon>Metazoa</taxon>
        <taxon>Ecdysozoa</taxon>
        <taxon>Arthropoda</taxon>
        <taxon>Hexapoda</taxon>
        <taxon>Collembola</taxon>
        <taxon>Entomobryomorpha</taxon>
        <taxon>Entomobryoidea</taxon>
        <taxon>Orchesellidae</taxon>
        <taxon>Orchesellinae</taxon>
        <taxon>Orchesella</taxon>
    </lineage>
</organism>
<comment type="caution">
    <text evidence="3">The sequence shown here is derived from an EMBL/GenBank/DDBJ whole genome shotgun (WGS) entry which is preliminary data.</text>
</comment>
<dbReference type="SUPFAM" id="SSF54695">
    <property type="entry name" value="POZ domain"/>
    <property type="match status" value="1"/>
</dbReference>
<dbReference type="InterPro" id="IPR011333">
    <property type="entry name" value="SKP1/BTB/POZ_sf"/>
</dbReference>
<keyword evidence="4" id="KW-1185">Reference proteome</keyword>
<keyword evidence="1" id="KW-0539">Nucleus</keyword>
<dbReference type="PANTHER" id="PTHR23110:SF109">
    <property type="entry name" value="FI07618P-RELATED"/>
    <property type="match status" value="1"/>
</dbReference>
<dbReference type="InterPro" id="IPR000210">
    <property type="entry name" value="BTB/POZ_dom"/>
</dbReference>
<proteinExistence type="predicted"/>
<protein>
    <recommendedName>
        <fullName evidence="2">BTB domain-containing protein</fullName>
    </recommendedName>
</protein>
<name>A0ABP1RTD8_9HEXA</name>
<reference evidence="3 4" key="1">
    <citation type="submission" date="2024-08" db="EMBL/GenBank/DDBJ databases">
        <authorList>
            <person name="Cucini C."/>
            <person name="Frati F."/>
        </authorList>
    </citation>
    <scope>NUCLEOTIDE SEQUENCE [LARGE SCALE GENOMIC DNA]</scope>
</reference>
<dbReference type="PROSITE" id="PS50097">
    <property type="entry name" value="BTB"/>
    <property type="match status" value="1"/>
</dbReference>
<dbReference type="SMART" id="SM00225">
    <property type="entry name" value="BTB"/>
    <property type="match status" value="1"/>
</dbReference>
<dbReference type="CDD" id="cd18315">
    <property type="entry name" value="BTB_POZ_BAB-like"/>
    <property type="match status" value="1"/>
</dbReference>
<sequence length="483" mass="52665">MQMSTASCNKMEGSHLKLHWNTHSNILVQQISQRFSQQQFVDVVLFCEGKTIKCHRLVLAAYSLYFDEVLSKLPKSDLVLVVGGMKFSELNSLVTFMYTGEITVRKDRLNDLSILAEKLKIKGLSNVFDKTDAAQSEGGGGRRGQGIVLNVFCNREGMVDLLHGGKNANESAVLIVKPPKPVAILKAKSPKPHALSRPKKLRYILPKMVGVQTQGIRKRGLELPQMPTLIKRPNLGQPKNVGVVLPIGLMTPSRGANRESGIKAAGVAIGGPILEGAAANNAVPGTNDAINSAHNGSAFAGKDNQILMMNASPSSTKLTSFQSGIPTPTGQFVETASQPCHPFTFFEMEMERERRMYHNVERDRKERLKKAVSLAQKFNNTKRAAAKFSIPRTTLIHYMKRQREDTMLPQGVMLESLLNGPLPPVTSVADELEIPRGDGPSSTFITTDIGSTNGNGVHFVNNDLGLGGDQEVANRSDLAEFGL</sequence>
<evidence type="ECO:0000313" key="3">
    <source>
        <dbReference type="EMBL" id="CAL8135082.1"/>
    </source>
</evidence>
<accession>A0ABP1RTD8</accession>
<dbReference type="EMBL" id="CAXLJM020000107">
    <property type="protein sequence ID" value="CAL8135082.1"/>
    <property type="molecule type" value="Genomic_DNA"/>
</dbReference>
<dbReference type="InterPro" id="IPR051095">
    <property type="entry name" value="Dros_DevTransReg"/>
</dbReference>
<dbReference type="PANTHER" id="PTHR23110">
    <property type="entry name" value="BTB DOMAIN TRANSCRIPTION FACTOR"/>
    <property type="match status" value="1"/>
</dbReference>
<dbReference type="Pfam" id="PF00651">
    <property type="entry name" value="BTB"/>
    <property type="match status" value="1"/>
</dbReference>
<evidence type="ECO:0000256" key="1">
    <source>
        <dbReference type="ARBA" id="ARBA00023242"/>
    </source>
</evidence>
<gene>
    <name evidence="3" type="ORF">ODALV1_LOCUS25819</name>
</gene>
<dbReference type="Gene3D" id="3.30.710.10">
    <property type="entry name" value="Potassium Channel Kv1.1, Chain A"/>
    <property type="match status" value="1"/>
</dbReference>
<evidence type="ECO:0000313" key="4">
    <source>
        <dbReference type="Proteomes" id="UP001642540"/>
    </source>
</evidence>
<evidence type="ECO:0000259" key="2">
    <source>
        <dbReference type="PROSITE" id="PS50097"/>
    </source>
</evidence>
<feature type="domain" description="BTB" evidence="2">
    <location>
        <begin position="41"/>
        <end position="106"/>
    </location>
</feature>